<evidence type="ECO:0000313" key="2">
    <source>
        <dbReference type="EMBL" id="KOB65162.1"/>
    </source>
</evidence>
<organism evidence="2 3">
    <name type="scientific">Operophtera brumata</name>
    <name type="common">Winter moth</name>
    <name type="synonym">Phalaena brumata</name>
    <dbReference type="NCBI Taxonomy" id="104452"/>
    <lineage>
        <taxon>Eukaryota</taxon>
        <taxon>Metazoa</taxon>
        <taxon>Ecdysozoa</taxon>
        <taxon>Arthropoda</taxon>
        <taxon>Hexapoda</taxon>
        <taxon>Insecta</taxon>
        <taxon>Pterygota</taxon>
        <taxon>Neoptera</taxon>
        <taxon>Endopterygota</taxon>
        <taxon>Lepidoptera</taxon>
        <taxon>Glossata</taxon>
        <taxon>Ditrysia</taxon>
        <taxon>Geometroidea</taxon>
        <taxon>Geometridae</taxon>
        <taxon>Larentiinae</taxon>
        <taxon>Operophtera</taxon>
    </lineage>
</organism>
<proteinExistence type="predicted"/>
<sequence>MLKQNVRLSAPFLVDCFALSSMIFVTSRFSARVLERTCSALEGRRVAALLVCGGFSWAFQHAKSQEKVGETETMEKTMKNVRGKKKKIEMLPLEIRLEITARETLHALRRLAEVSRLTRGVVVLICDIHYVKLVMDQAKRLNMLEGHFFWLWIDASKDIDIFHNIANRTQFNEDNDQEIDNLMNKETVQLNDRGKRDNVDNNNMIYNVKHLDTKIRKDGEILDTKLYHDEVNVQNTPNNDMSEVRNQILEREMRVINQESTDIKDKVSLASDISDFLLNPTVQSYKMHTVRDAIEKRSDRIKMMKVNDIFDDDKEDRENYDNITVIMNSLPIGLLALHPQPVKIDETFVRASVRLIVGALRRVLHACDAWSAQAQFFSDATASCWDEPSDAAADFSMEFV</sequence>
<evidence type="ECO:0000313" key="3">
    <source>
        <dbReference type="Proteomes" id="UP000037510"/>
    </source>
</evidence>
<feature type="coiled-coil region" evidence="1">
    <location>
        <begin position="239"/>
        <end position="266"/>
    </location>
</feature>
<dbReference type="Proteomes" id="UP000037510">
    <property type="component" value="Unassembled WGS sequence"/>
</dbReference>
<dbReference type="Gene3D" id="3.40.50.2300">
    <property type="match status" value="1"/>
</dbReference>
<protein>
    <submittedName>
        <fullName evidence="2">Uncharacterized protein</fullName>
    </submittedName>
</protein>
<reference evidence="2 3" key="1">
    <citation type="journal article" date="2015" name="Genome Biol. Evol.">
        <title>The genome of winter moth (Operophtera brumata) provides a genomic perspective on sexual dimorphism and phenology.</title>
        <authorList>
            <person name="Derks M.F."/>
            <person name="Smit S."/>
            <person name="Salis L."/>
            <person name="Schijlen E."/>
            <person name="Bossers A."/>
            <person name="Mateman C."/>
            <person name="Pijl A.S."/>
            <person name="de Ridder D."/>
            <person name="Groenen M.A."/>
            <person name="Visser M.E."/>
            <person name="Megens H.J."/>
        </authorList>
    </citation>
    <scope>NUCLEOTIDE SEQUENCE [LARGE SCALE GENOMIC DNA]</scope>
    <source>
        <strain evidence="2">WM2013NL</strain>
        <tissue evidence="2">Head and thorax</tissue>
    </source>
</reference>
<feature type="non-terminal residue" evidence="2">
    <location>
        <position position="400"/>
    </location>
</feature>
<evidence type="ECO:0000256" key="1">
    <source>
        <dbReference type="SAM" id="Coils"/>
    </source>
</evidence>
<dbReference type="EMBL" id="JTDY01007490">
    <property type="protein sequence ID" value="KOB65162.1"/>
    <property type="molecule type" value="Genomic_DNA"/>
</dbReference>
<accession>A0A0L7KPG6</accession>
<comment type="caution">
    <text evidence="2">The sequence shown here is derived from an EMBL/GenBank/DDBJ whole genome shotgun (WGS) entry which is preliminary data.</text>
</comment>
<name>A0A0L7KPG6_OPEBR</name>
<gene>
    <name evidence="2" type="ORF">OBRU01_23121</name>
</gene>
<keyword evidence="1" id="KW-0175">Coiled coil</keyword>
<dbReference type="STRING" id="104452.A0A0L7KPG6"/>
<dbReference type="AlphaFoldDB" id="A0A0L7KPG6"/>
<keyword evidence="3" id="KW-1185">Reference proteome</keyword>